<keyword evidence="1" id="KW-0732">Signal</keyword>
<gene>
    <name evidence="2" type="ORF">E4U42_007522</name>
</gene>
<dbReference type="EMBL" id="SRPY01000868">
    <property type="protein sequence ID" value="KAG5916744.1"/>
    <property type="molecule type" value="Genomic_DNA"/>
</dbReference>
<dbReference type="AlphaFoldDB" id="A0A8K0J1L8"/>
<dbReference type="SUPFAM" id="SSF51445">
    <property type="entry name" value="(Trans)glycosidases"/>
    <property type="match status" value="1"/>
</dbReference>
<organism evidence="2 3">
    <name type="scientific">Claviceps africana</name>
    <dbReference type="NCBI Taxonomy" id="83212"/>
    <lineage>
        <taxon>Eukaryota</taxon>
        <taxon>Fungi</taxon>
        <taxon>Dikarya</taxon>
        <taxon>Ascomycota</taxon>
        <taxon>Pezizomycotina</taxon>
        <taxon>Sordariomycetes</taxon>
        <taxon>Hypocreomycetidae</taxon>
        <taxon>Hypocreales</taxon>
        <taxon>Clavicipitaceae</taxon>
        <taxon>Claviceps</taxon>
    </lineage>
</organism>
<name>A0A8K0J1L8_9HYPO</name>
<reference evidence="2" key="1">
    <citation type="journal article" date="2020" name="bioRxiv">
        <title>Whole genome comparisons of ergot fungi reveals the divergence and evolution of species within the genus Claviceps are the result of varying mechanisms driving genome evolution and host range expansion.</title>
        <authorList>
            <person name="Wyka S.A."/>
            <person name="Mondo S.J."/>
            <person name="Liu M."/>
            <person name="Dettman J."/>
            <person name="Nalam V."/>
            <person name="Broders K.D."/>
        </authorList>
    </citation>
    <scope>NUCLEOTIDE SEQUENCE</scope>
    <source>
        <strain evidence="2">CCC 489</strain>
    </source>
</reference>
<evidence type="ECO:0000313" key="2">
    <source>
        <dbReference type="EMBL" id="KAG5916744.1"/>
    </source>
</evidence>
<evidence type="ECO:0000313" key="3">
    <source>
        <dbReference type="Proteomes" id="UP000811619"/>
    </source>
</evidence>
<dbReference type="OrthoDB" id="2338662at2759"/>
<sequence length="581" mass="63590">MLVSLGLLLAGAVAALDTGNHPEWPRWCGKAYEPQYPSFQPGGHTVEPAILPGGPALDLQFKPRYNIYLAGEQQAEFVVKANPSPWRGQKWPNLQRASPSPPPPLVFTIRVQSDNKVLVSGHVNITTTSSGSGSGSVFAFDLARAKLAPRLEPYAVVLTGADPDGTSHVSATSELVFLPDKKTGSVTKLDNLHGGILFRSAATGHRFEPFLPFGYYASCDGFLCDKDYAAKIKAYQALGLNSMISLTTVQDSRPVYELMDGLDMRYMYNLRDSYKNLTAVREQVSVIRDFEGLYSYWGADEPDGHQDPFDLLPQARDAIRQLDPYHPVSVTLNCQDFYFDEYTAGADLIMEDVYPIGINSTFNKWGTPCNATYGDCGCDNCAGDVQDVPTRLDTLARYETWLGRWPKTKAHNPQTFHGEGYWSRNPTDDEEVAMNALALHHGAKLIASWVWPFTDSLGPVMGRFGAAVSRNPVRDFVVGGHPVRLAVTGDGRRDATRLVDAACWIADRGDKMLVSVVNGGYDAVDADVSIALPRGFVVKAREAVVWGTGSWAWTSDEHRGGGVLTLRGQSVMATNMIIVSV</sequence>
<dbReference type="Gene3D" id="3.20.20.80">
    <property type="entry name" value="Glycosidases"/>
    <property type="match status" value="1"/>
</dbReference>
<feature type="signal peptide" evidence="1">
    <location>
        <begin position="1"/>
        <end position="15"/>
    </location>
</feature>
<comment type="caution">
    <text evidence="2">The sequence shown here is derived from an EMBL/GenBank/DDBJ whole genome shotgun (WGS) entry which is preliminary data.</text>
</comment>
<dbReference type="InterPro" id="IPR017853">
    <property type="entry name" value="GH"/>
</dbReference>
<protein>
    <submittedName>
        <fullName evidence="2">Uncharacterized protein</fullName>
    </submittedName>
</protein>
<proteinExistence type="predicted"/>
<keyword evidence="3" id="KW-1185">Reference proteome</keyword>
<dbReference type="Proteomes" id="UP000811619">
    <property type="component" value="Unassembled WGS sequence"/>
</dbReference>
<evidence type="ECO:0000256" key="1">
    <source>
        <dbReference type="SAM" id="SignalP"/>
    </source>
</evidence>
<accession>A0A8K0J1L8</accession>
<feature type="chain" id="PRO_5035479218" evidence="1">
    <location>
        <begin position="16"/>
        <end position="581"/>
    </location>
</feature>